<gene>
    <name evidence="1" type="ORF">SDC9_31621</name>
</gene>
<proteinExistence type="predicted"/>
<comment type="caution">
    <text evidence="1">The sequence shown here is derived from an EMBL/GenBank/DDBJ whole genome shotgun (WGS) entry which is preliminary data.</text>
</comment>
<dbReference type="AlphaFoldDB" id="A0A644V2U2"/>
<evidence type="ECO:0000313" key="1">
    <source>
        <dbReference type="EMBL" id="MPL85649.1"/>
    </source>
</evidence>
<protein>
    <submittedName>
        <fullName evidence="1">Uncharacterized protein</fullName>
    </submittedName>
</protein>
<reference evidence="1" key="1">
    <citation type="submission" date="2019-08" db="EMBL/GenBank/DDBJ databases">
        <authorList>
            <person name="Kucharzyk K."/>
            <person name="Murdoch R.W."/>
            <person name="Higgins S."/>
            <person name="Loffler F."/>
        </authorList>
    </citation>
    <scope>NUCLEOTIDE SEQUENCE</scope>
</reference>
<sequence length="87" mass="9865">MRLKTQEIGGLLLELFPEIQAAFIQPPAYGEIAFNVTFHSDRPTRIATSRTEHKLISAPSTREDRMLSPDSPFNKSLECLNKEVKHV</sequence>
<dbReference type="EMBL" id="VSSQ01000209">
    <property type="protein sequence ID" value="MPL85649.1"/>
    <property type="molecule type" value="Genomic_DNA"/>
</dbReference>
<organism evidence="1">
    <name type="scientific">bioreactor metagenome</name>
    <dbReference type="NCBI Taxonomy" id="1076179"/>
    <lineage>
        <taxon>unclassified sequences</taxon>
        <taxon>metagenomes</taxon>
        <taxon>ecological metagenomes</taxon>
    </lineage>
</organism>
<accession>A0A644V2U2</accession>
<name>A0A644V2U2_9ZZZZ</name>